<dbReference type="STRING" id="1533.SAMN05443638_10927"/>
<protein>
    <submittedName>
        <fullName evidence="1">Uncharacterized protein</fullName>
    </submittedName>
</protein>
<dbReference type="Proteomes" id="UP000184035">
    <property type="component" value="Unassembled WGS sequence"/>
</dbReference>
<keyword evidence="2" id="KW-1185">Reference proteome</keyword>
<dbReference type="AlphaFoldDB" id="A0A1M4VUZ5"/>
<gene>
    <name evidence="1" type="ORF">SAMN05443638_10927</name>
</gene>
<organism evidence="1 2">
    <name type="scientific">Clostridium fallax</name>
    <dbReference type="NCBI Taxonomy" id="1533"/>
    <lineage>
        <taxon>Bacteria</taxon>
        <taxon>Bacillati</taxon>
        <taxon>Bacillota</taxon>
        <taxon>Clostridia</taxon>
        <taxon>Eubacteriales</taxon>
        <taxon>Clostridiaceae</taxon>
        <taxon>Clostridium</taxon>
    </lineage>
</organism>
<dbReference type="EMBL" id="FQVM01000009">
    <property type="protein sequence ID" value="SHE72582.1"/>
    <property type="molecule type" value="Genomic_DNA"/>
</dbReference>
<dbReference type="RefSeq" id="WP_072894980.1">
    <property type="nucleotide sequence ID" value="NZ_FQVM01000009.1"/>
</dbReference>
<name>A0A1M4VUZ5_9CLOT</name>
<sequence>MIDNKSISKDCIHIKFEPLFNNIENLNNFDMNSTFSIPFENSISKSFDVNPFLNLPPLNNIFAPNPLEILSNIDWNLEEDSIIDEKCNHIFNIINKNNSSLLKSLETFNIPHNVSKLLFKQLIKLTIKEVNKS</sequence>
<proteinExistence type="predicted"/>
<evidence type="ECO:0000313" key="1">
    <source>
        <dbReference type="EMBL" id="SHE72582.1"/>
    </source>
</evidence>
<accession>A0A1M4VUZ5</accession>
<reference evidence="1 2" key="1">
    <citation type="submission" date="2016-11" db="EMBL/GenBank/DDBJ databases">
        <authorList>
            <person name="Jaros S."/>
            <person name="Januszkiewicz K."/>
            <person name="Wedrychowicz H."/>
        </authorList>
    </citation>
    <scope>NUCLEOTIDE SEQUENCE [LARGE SCALE GENOMIC DNA]</scope>
    <source>
        <strain evidence="1 2">DSM 2631</strain>
    </source>
</reference>
<evidence type="ECO:0000313" key="2">
    <source>
        <dbReference type="Proteomes" id="UP000184035"/>
    </source>
</evidence>